<keyword evidence="3" id="KW-0511">Multifunctional enzyme</keyword>
<dbReference type="InterPro" id="IPR050951">
    <property type="entry name" value="Retrovirus_Pol_polyprotein"/>
</dbReference>
<dbReference type="GO" id="GO:0004523">
    <property type="term" value="F:RNA-DNA hybrid ribonuclease activity"/>
    <property type="evidence" value="ECO:0007669"/>
    <property type="project" value="UniProtKB-EC"/>
</dbReference>
<sequence length="453" mass="50393">MWQFTWDFVIAKVAKPLLGAHDLLVDVKNRRLINGEDFGSFPCTLSSFPTTTLSCALWASSEFSCLLGEFPDLTRPTFSTADTKHGVQHHIPMTGPPVHARRLDLAKLAAEKTEFANMGRPGIVHHSISSWTSPLHMVPKPNGGCQPSGDYHLLNDVTTPNRYPVLHMQDFSVRLVGKVIFSKVDLVQGYHQVLVRPEDVPKMAVITPFGLFKFLCMSFELKNAAQAFQCLMASVLRDLTFLFVYLDDILVTSDCKNRLSQHGYIVNPAKCQFGLPSINFLCHYITKNGAIPLPSKVAAVTDFPWPHTTKALQEFLGIVNLYHRLSPTQPICSGPSRVRLPTMLSTGRQTLAKTFVDTKQILVNTTMLAHPLHSAPIALTTNALDYSVSAIHEQLVGGVWRPLAFFSRQIHPNEQNYSMFDRKLLGLYLAAGEPPVQGICRPQAIGLHHVYDS</sequence>
<dbReference type="SUPFAM" id="SSF56672">
    <property type="entry name" value="DNA/RNA polymerases"/>
    <property type="match status" value="1"/>
</dbReference>
<dbReference type="Proteomes" id="UP001221898">
    <property type="component" value="Unassembled WGS sequence"/>
</dbReference>
<dbReference type="Gene3D" id="3.30.70.270">
    <property type="match status" value="2"/>
</dbReference>
<accession>A0AAD7RYE0</accession>
<reference evidence="6" key="1">
    <citation type="journal article" date="2023" name="Science">
        <title>Genome structures resolve the early diversification of teleost fishes.</title>
        <authorList>
            <person name="Parey E."/>
            <person name="Louis A."/>
            <person name="Montfort J."/>
            <person name="Bouchez O."/>
            <person name="Roques C."/>
            <person name="Iampietro C."/>
            <person name="Lluch J."/>
            <person name="Castinel A."/>
            <person name="Donnadieu C."/>
            <person name="Desvignes T."/>
            <person name="Floi Bucao C."/>
            <person name="Jouanno E."/>
            <person name="Wen M."/>
            <person name="Mejri S."/>
            <person name="Dirks R."/>
            <person name="Jansen H."/>
            <person name="Henkel C."/>
            <person name="Chen W.J."/>
            <person name="Zahm M."/>
            <person name="Cabau C."/>
            <person name="Klopp C."/>
            <person name="Thompson A.W."/>
            <person name="Robinson-Rechavi M."/>
            <person name="Braasch I."/>
            <person name="Lecointre G."/>
            <person name="Bobe J."/>
            <person name="Postlethwait J.H."/>
            <person name="Berthelot C."/>
            <person name="Roest Crollius H."/>
            <person name="Guiguen Y."/>
        </authorList>
    </citation>
    <scope>NUCLEOTIDE SEQUENCE</scope>
    <source>
        <strain evidence="6">NC1722</strain>
    </source>
</reference>
<evidence type="ECO:0000313" key="6">
    <source>
        <dbReference type="EMBL" id="KAJ8392618.1"/>
    </source>
</evidence>
<evidence type="ECO:0000256" key="3">
    <source>
        <dbReference type="ARBA" id="ARBA00023268"/>
    </source>
</evidence>
<comment type="similarity">
    <text evidence="1">Belongs to the beta type-B retroviral polymerase family. HERV class-II K(HML-2) pol subfamily.</text>
</comment>
<dbReference type="Gene3D" id="3.10.10.10">
    <property type="entry name" value="HIV Type 1 Reverse Transcriptase, subunit A, domain 1"/>
    <property type="match status" value="1"/>
</dbReference>
<protein>
    <recommendedName>
        <fullName evidence="2">ribonuclease H</fullName>
        <ecNumber evidence="2">3.1.26.4</ecNumber>
    </recommendedName>
</protein>
<dbReference type="Pfam" id="PF17919">
    <property type="entry name" value="RT_RNaseH_2"/>
    <property type="match status" value="1"/>
</dbReference>
<evidence type="ECO:0000256" key="2">
    <source>
        <dbReference type="ARBA" id="ARBA00012180"/>
    </source>
</evidence>
<keyword evidence="7" id="KW-1185">Reference proteome</keyword>
<evidence type="ECO:0000256" key="1">
    <source>
        <dbReference type="ARBA" id="ARBA00010879"/>
    </source>
</evidence>
<dbReference type="InterPro" id="IPR043502">
    <property type="entry name" value="DNA/RNA_pol_sf"/>
</dbReference>
<dbReference type="PANTHER" id="PTHR37984:SF5">
    <property type="entry name" value="PROTEIN NYNRIN-LIKE"/>
    <property type="match status" value="1"/>
</dbReference>
<proteinExistence type="inferred from homology"/>
<name>A0AAD7RYE0_9TELE</name>
<gene>
    <name evidence="6" type="ORF">AAFF_G00072920</name>
</gene>
<evidence type="ECO:0000259" key="5">
    <source>
        <dbReference type="Pfam" id="PF17919"/>
    </source>
</evidence>
<evidence type="ECO:0000313" key="7">
    <source>
        <dbReference type="Proteomes" id="UP001221898"/>
    </source>
</evidence>
<organism evidence="6 7">
    <name type="scientific">Aldrovandia affinis</name>
    <dbReference type="NCBI Taxonomy" id="143900"/>
    <lineage>
        <taxon>Eukaryota</taxon>
        <taxon>Metazoa</taxon>
        <taxon>Chordata</taxon>
        <taxon>Craniata</taxon>
        <taxon>Vertebrata</taxon>
        <taxon>Euteleostomi</taxon>
        <taxon>Actinopterygii</taxon>
        <taxon>Neopterygii</taxon>
        <taxon>Teleostei</taxon>
        <taxon>Notacanthiformes</taxon>
        <taxon>Halosauridae</taxon>
        <taxon>Aldrovandia</taxon>
    </lineage>
</organism>
<dbReference type="AlphaFoldDB" id="A0AAD7RYE0"/>
<dbReference type="InterPro" id="IPR041577">
    <property type="entry name" value="RT_RNaseH_2"/>
</dbReference>
<dbReference type="Pfam" id="PF00078">
    <property type="entry name" value="RVT_1"/>
    <property type="match status" value="1"/>
</dbReference>
<comment type="caution">
    <text evidence="6">The sequence shown here is derived from an EMBL/GenBank/DDBJ whole genome shotgun (WGS) entry which is preliminary data.</text>
</comment>
<dbReference type="CDD" id="cd01647">
    <property type="entry name" value="RT_LTR"/>
    <property type="match status" value="1"/>
</dbReference>
<feature type="domain" description="Reverse transcriptase/retrotransposon-derived protein RNase H-like" evidence="5">
    <location>
        <begin position="353"/>
        <end position="430"/>
    </location>
</feature>
<dbReference type="EC" id="3.1.26.4" evidence="2"/>
<feature type="domain" description="Reverse transcriptase" evidence="4">
    <location>
        <begin position="139"/>
        <end position="283"/>
    </location>
</feature>
<dbReference type="PANTHER" id="PTHR37984">
    <property type="entry name" value="PROTEIN CBG26694"/>
    <property type="match status" value="1"/>
</dbReference>
<dbReference type="InterPro" id="IPR000477">
    <property type="entry name" value="RT_dom"/>
</dbReference>
<dbReference type="InterPro" id="IPR043128">
    <property type="entry name" value="Rev_trsase/Diguanyl_cyclase"/>
</dbReference>
<dbReference type="EMBL" id="JAINUG010000144">
    <property type="protein sequence ID" value="KAJ8392618.1"/>
    <property type="molecule type" value="Genomic_DNA"/>
</dbReference>
<evidence type="ECO:0000259" key="4">
    <source>
        <dbReference type="Pfam" id="PF00078"/>
    </source>
</evidence>